<dbReference type="STRING" id="578462.A0A0L0T948"/>
<dbReference type="InterPro" id="IPR003033">
    <property type="entry name" value="SCP2_sterol-bd_dom"/>
</dbReference>
<evidence type="ECO:0000313" key="2">
    <source>
        <dbReference type="EMBL" id="KNE71333.1"/>
    </source>
</evidence>
<dbReference type="Proteomes" id="UP000054350">
    <property type="component" value="Unassembled WGS sequence"/>
</dbReference>
<protein>
    <recommendedName>
        <fullName evidence="1">SCP2 domain-containing protein</fullName>
    </recommendedName>
</protein>
<evidence type="ECO:0000259" key="1">
    <source>
        <dbReference type="Pfam" id="PF02036"/>
    </source>
</evidence>
<sequence length="272" mass="27936">MTFKAEPIFQAIKSSVDAASPAEKADKLKKINAVFQFNVKNAAGEQKTWALDLKSTGAVTEGPASGKPDITITVADAVFADIASGKIAAQKAFMAGKLKVSGNMMQAMKLDGLFKDVRPALNAAAAAKPAAAAPAAAAAAPAAGALTVDGVASSQIFSQIHAGLHAMSPTERAETVKKAKAVFQFNIKAGGAQHTFTLDLKNGSGDVYQGACKTGKADATITIADQDFVSLASGKANGQKLFMAGKLKIAGQMMLATKLDGILKGMQKKPKL</sequence>
<dbReference type="PANTHER" id="PTHR10094:SF25">
    <property type="entry name" value="SCP2 STEROL-BINDING DOMAIN-CONTAINING PROTEIN 1"/>
    <property type="match status" value="1"/>
</dbReference>
<dbReference type="Pfam" id="PF02036">
    <property type="entry name" value="SCP2"/>
    <property type="match status" value="2"/>
</dbReference>
<dbReference type="OMA" id="APKADCT"/>
<dbReference type="EMBL" id="GG745371">
    <property type="protein sequence ID" value="KNE71333.1"/>
    <property type="molecule type" value="Genomic_DNA"/>
</dbReference>
<gene>
    <name evidence="2" type="ORF">AMAG_15571</name>
</gene>
<dbReference type="InterPro" id="IPR036527">
    <property type="entry name" value="SCP2_sterol-bd_dom_sf"/>
</dbReference>
<dbReference type="Gene3D" id="3.30.1050.10">
    <property type="entry name" value="SCP2 sterol-binding domain"/>
    <property type="match status" value="2"/>
</dbReference>
<feature type="domain" description="SCP2" evidence="1">
    <location>
        <begin position="20"/>
        <end position="115"/>
    </location>
</feature>
<accession>A0A0L0T948</accession>
<name>A0A0L0T948_ALLM3</name>
<dbReference type="VEuPathDB" id="FungiDB:AMAG_15571"/>
<dbReference type="GO" id="GO:0005829">
    <property type="term" value="C:cytosol"/>
    <property type="evidence" value="ECO:0007669"/>
    <property type="project" value="TreeGrafter"/>
</dbReference>
<proteinExistence type="predicted"/>
<dbReference type="PANTHER" id="PTHR10094">
    <property type="entry name" value="STEROL CARRIER PROTEIN 2 SCP-2 FAMILY PROTEIN"/>
    <property type="match status" value="1"/>
</dbReference>
<dbReference type="eggNOG" id="KOG4170">
    <property type="taxonomic scope" value="Eukaryota"/>
</dbReference>
<organism evidence="2 3">
    <name type="scientific">Allomyces macrogynus (strain ATCC 38327)</name>
    <name type="common">Allomyces javanicus var. macrogynus</name>
    <dbReference type="NCBI Taxonomy" id="578462"/>
    <lineage>
        <taxon>Eukaryota</taxon>
        <taxon>Fungi</taxon>
        <taxon>Fungi incertae sedis</taxon>
        <taxon>Blastocladiomycota</taxon>
        <taxon>Blastocladiomycetes</taxon>
        <taxon>Blastocladiales</taxon>
        <taxon>Blastocladiaceae</taxon>
        <taxon>Allomyces</taxon>
    </lineage>
</organism>
<dbReference type="AlphaFoldDB" id="A0A0L0T948"/>
<reference evidence="2 3" key="1">
    <citation type="submission" date="2009-11" db="EMBL/GenBank/DDBJ databases">
        <title>Annotation of Allomyces macrogynus ATCC 38327.</title>
        <authorList>
            <consortium name="The Broad Institute Genome Sequencing Platform"/>
            <person name="Russ C."/>
            <person name="Cuomo C."/>
            <person name="Burger G."/>
            <person name="Gray M.W."/>
            <person name="Holland P.W.H."/>
            <person name="King N."/>
            <person name="Lang F.B.F."/>
            <person name="Roger A.J."/>
            <person name="Ruiz-Trillo I."/>
            <person name="Young S.K."/>
            <person name="Zeng Q."/>
            <person name="Gargeya S."/>
            <person name="Fitzgerald M."/>
            <person name="Haas B."/>
            <person name="Abouelleil A."/>
            <person name="Alvarado L."/>
            <person name="Arachchi H.M."/>
            <person name="Berlin A."/>
            <person name="Chapman S.B."/>
            <person name="Gearin G."/>
            <person name="Goldberg J."/>
            <person name="Griggs A."/>
            <person name="Gujja S."/>
            <person name="Hansen M."/>
            <person name="Heiman D."/>
            <person name="Howarth C."/>
            <person name="Larimer J."/>
            <person name="Lui A."/>
            <person name="MacDonald P.J.P."/>
            <person name="McCowen C."/>
            <person name="Montmayeur A."/>
            <person name="Murphy C."/>
            <person name="Neiman D."/>
            <person name="Pearson M."/>
            <person name="Priest M."/>
            <person name="Roberts A."/>
            <person name="Saif S."/>
            <person name="Shea T."/>
            <person name="Sisk P."/>
            <person name="Stolte C."/>
            <person name="Sykes S."/>
            <person name="Wortman J."/>
            <person name="Nusbaum C."/>
            <person name="Birren B."/>
        </authorList>
    </citation>
    <scope>NUCLEOTIDE SEQUENCE [LARGE SCALE GENOMIC DNA]</scope>
    <source>
        <strain evidence="2 3">ATCC 38327</strain>
    </source>
</reference>
<dbReference type="FunFam" id="3.30.1050.10:FF:000001">
    <property type="entry name" value="Putative Non-specific lipid-transfer protein"/>
    <property type="match status" value="2"/>
</dbReference>
<keyword evidence="3" id="KW-1185">Reference proteome</keyword>
<dbReference type="SUPFAM" id="SSF55718">
    <property type="entry name" value="SCP-like"/>
    <property type="match status" value="2"/>
</dbReference>
<feature type="domain" description="SCP2" evidence="1">
    <location>
        <begin position="169"/>
        <end position="264"/>
    </location>
</feature>
<dbReference type="OrthoDB" id="10265837at2759"/>
<reference evidence="3" key="2">
    <citation type="submission" date="2009-11" db="EMBL/GenBank/DDBJ databases">
        <title>The Genome Sequence of Allomyces macrogynus strain ATCC 38327.</title>
        <authorList>
            <consortium name="The Broad Institute Genome Sequencing Platform"/>
            <person name="Russ C."/>
            <person name="Cuomo C."/>
            <person name="Shea T."/>
            <person name="Young S.K."/>
            <person name="Zeng Q."/>
            <person name="Koehrsen M."/>
            <person name="Haas B."/>
            <person name="Borodovsky M."/>
            <person name="Guigo R."/>
            <person name="Alvarado L."/>
            <person name="Berlin A."/>
            <person name="Borenstein D."/>
            <person name="Chen Z."/>
            <person name="Engels R."/>
            <person name="Freedman E."/>
            <person name="Gellesch M."/>
            <person name="Goldberg J."/>
            <person name="Griggs A."/>
            <person name="Gujja S."/>
            <person name="Heiman D."/>
            <person name="Hepburn T."/>
            <person name="Howarth C."/>
            <person name="Jen D."/>
            <person name="Larson L."/>
            <person name="Lewis B."/>
            <person name="Mehta T."/>
            <person name="Park D."/>
            <person name="Pearson M."/>
            <person name="Roberts A."/>
            <person name="Saif S."/>
            <person name="Shenoy N."/>
            <person name="Sisk P."/>
            <person name="Stolte C."/>
            <person name="Sykes S."/>
            <person name="Walk T."/>
            <person name="White J."/>
            <person name="Yandava C."/>
            <person name="Burger G."/>
            <person name="Gray M.W."/>
            <person name="Holland P.W.H."/>
            <person name="King N."/>
            <person name="Lang F.B.F."/>
            <person name="Roger A.J."/>
            <person name="Ruiz-Trillo I."/>
            <person name="Lander E."/>
            <person name="Nusbaum C."/>
        </authorList>
    </citation>
    <scope>NUCLEOTIDE SEQUENCE [LARGE SCALE GENOMIC DNA]</scope>
    <source>
        <strain evidence="3">ATCC 38327</strain>
    </source>
</reference>
<evidence type="ECO:0000313" key="3">
    <source>
        <dbReference type="Proteomes" id="UP000054350"/>
    </source>
</evidence>